<keyword evidence="14 17" id="KW-0472">Membrane</keyword>
<feature type="signal peptide" evidence="18">
    <location>
        <begin position="1"/>
        <end position="29"/>
    </location>
</feature>
<dbReference type="EC" id="2.7.11.1" evidence="5"/>
<dbReference type="SUPFAM" id="SSF49899">
    <property type="entry name" value="Concanavalin A-like lectins/glucanases"/>
    <property type="match status" value="1"/>
</dbReference>
<keyword evidence="16" id="KW-0325">Glycoprotein</keyword>
<evidence type="ECO:0000256" key="1">
    <source>
        <dbReference type="ARBA" id="ARBA00004236"/>
    </source>
</evidence>
<dbReference type="PANTHER" id="PTHR27007">
    <property type="match status" value="1"/>
</dbReference>
<keyword evidence="6" id="KW-1003">Cell membrane</keyword>
<dbReference type="Pfam" id="PF00139">
    <property type="entry name" value="Lectin_legB"/>
    <property type="match status" value="1"/>
</dbReference>
<keyword evidence="10" id="KW-0430">Lectin</keyword>
<evidence type="ECO:0000256" key="12">
    <source>
        <dbReference type="ARBA" id="ARBA00022840"/>
    </source>
</evidence>
<dbReference type="Proteomes" id="UP001279734">
    <property type="component" value="Unassembled WGS sequence"/>
</dbReference>
<dbReference type="GO" id="GO:0006952">
    <property type="term" value="P:defense response"/>
    <property type="evidence" value="ECO:0007669"/>
    <property type="project" value="UniProtKB-ARBA"/>
</dbReference>
<comment type="subcellular location">
    <subcellularLocation>
        <location evidence="1">Cell membrane</location>
    </subcellularLocation>
    <subcellularLocation>
        <location evidence="2">Membrane</location>
        <topology evidence="2">Single-pass type I membrane protein</topology>
    </subcellularLocation>
</comment>
<keyword evidence="13 17" id="KW-1133">Transmembrane helix</keyword>
<evidence type="ECO:0000313" key="21">
    <source>
        <dbReference type="Proteomes" id="UP001279734"/>
    </source>
</evidence>
<evidence type="ECO:0000256" key="9">
    <source>
        <dbReference type="ARBA" id="ARBA00022729"/>
    </source>
</evidence>
<dbReference type="InterPro" id="IPR019825">
    <property type="entry name" value="Lectin_legB_Mn/Ca_BS"/>
</dbReference>
<dbReference type="GO" id="GO:0004674">
    <property type="term" value="F:protein serine/threonine kinase activity"/>
    <property type="evidence" value="ECO:0007669"/>
    <property type="project" value="UniProtKB-KW"/>
</dbReference>
<evidence type="ECO:0000256" key="11">
    <source>
        <dbReference type="ARBA" id="ARBA00022741"/>
    </source>
</evidence>
<evidence type="ECO:0000256" key="3">
    <source>
        <dbReference type="ARBA" id="ARBA00008536"/>
    </source>
</evidence>
<comment type="similarity">
    <text evidence="3">In the N-terminal section; belongs to the leguminous lectin family.</text>
</comment>
<keyword evidence="7" id="KW-0418">Kinase</keyword>
<evidence type="ECO:0000256" key="17">
    <source>
        <dbReference type="SAM" id="Phobius"/>
    </source>
</evidence>
<dbReference type="Gene3D" id="2.60.120.200">
    <property type="match status" value="1"/>
</dbReference>
<evidence type="ECO:0000256" key="7">
    <source>
        <dbReference type="ARBA" id="ARBA00022527"/>
    </source>
</evidence>
<keyword evidence="7" id="KW-0723">Serine/threonine-protein kinase</keyword>
<dbReference type="CDD" id="cd06899">
    <property type="entry name" value="lectin_legume_LecRK_Arcelin_ConA"/>
    <property type="match status" value="1"/>
</dbReference>
<gene>
    <name evidence="20" type="ORF">Nepgr_010925</name>
</gene>
<protein>
    <recommendedName>
        <fullName evidence="5">non-specific serine/threonine protein kinase</fullName>
        <ecNumber evidence="5">2.7.11.1</ecNumber>
    </recommendedName>
</protein>
<dbReference type="Gene3D" id="3.30.200.20">
    <property type="entry name" value="Phosphorylase Kinase, domain 1"/>
    <property type="match status" value="1"/>
</dbReference>
<evidence type="ECO:0000256" key="2">
    <source>
        <dbReference type="ARBA" id="ARBA00004479"/>
    </source>
</evidence>
<dbReference type="PROSITE" id="PS50011">
    <property type="entry name" value="PROTEIN_KINASE_DOM"/>
    <property type="match status" value="1"/>
</dbReference>
<evidence type="ECO:0000256" key="14">
    <source>
        <dbReference type="ARBA" id="ARBA00023136"/>
    </source>
</evidence>
<evidence type="ECO:0000256" key="15">
    <source>
        <dbReference type="ARBA" id="ARBA00023170"/>
    </source>
</evidence>
<keyword evidence="15" id="KW-0675">Receptor</keyword>
<evidence type="ECO:0000256" key="13">
    <source>
        <dbReference type="ARBA" id="ARBA00022989"/>
    </source>
</evidence>
<dbReference type="InterPro" id="IPR001220">
    <property type="entry name" value="Legume_lectin_dom"/>
</dbReference>
<feature type="transmembrane region" description="Helical" evidence="17">
    <location>
        <begin position="327"/>
        <end position="346"/>
    </location>
</feature>
<proteinExistence type="inferred from homology"/>
<dbReference type="GO" id="GO:0005886">
    <property type="term" value="C:plasma membrane"/>
    <property type="evidence" value="ECO:0007669"/>
    <property type="project" value="UniProtKB-SubCell"/>
</dbReference>
<dbReference type="InterPro" id="IPR013320">
    <property type="entry name" value="ConA-like_dom_sf"/>
</dbReference>
<evidence type="ECO:0000256" key="16">
    <source>
        <dbReference type="ARBA" id="ARBA00023180"/>
    </source>
</evidence>
<comment type="caution">
    <text evidence="20">The sequence shown here is derived from an EMBL/GenBank/DDBJ whole genome shotgun (WGS) entry which is preliminary data.</text>
</comment>
<evidence type="ECO:0000256" key="10">
    <source>
        <dbReference type="ARBA" id="ARBA00022734"/>
    </source>
</evidence>
<sequence length="658" mass="74167">MTAMVFPPSSSVSLSKFLCYYLIFLVVIADDGSVLRAPITSVTKQIYFPEFSRSLPSINHGVKLLGSAKIASEKGIIQIPDPSKTEDMRHQAGRAIYAYPIRVFDPHTRTPASFQTTFSFRLSNHTLPSFYDENPEEAYGGSGLTFIVAPDEFTVGRPGPWLGMLNDACSNDYQKFVAVEFDTRQNTEFGDPNDNHIGINLGSIVSRATINASDLGITFKDGSIHQASISYDGRRKWMDIWIGSSKQNFVQKSAFSGELDISPFLREYMFVGFSASTGNKTQIHNVLSWNFTSTSPAFLRLPAAETCESKLLINNFPSEEEKPSTTFVVFVSVSALSLAALICLYFNGKRRKSATVLHDLKPRPRPPNRPRRFTATEIWSATRGFNEHEVLTSDSSGLLCRGTFPNGCQVAVKRFTRQFLSSVNLDRRRFVKRVRLLCRFKHKNLLPVRGWCYDNREFMVVYEYLFNGCLDKWLFGVGVLPWTRRFKVIKTVAIGLSYMHSHQLFHNNVRVSSVFLDVSFKAALGDFGLGDLVGVDLARTQCRDVFDFGVFVLEVVSGRRRFESNMGSGSSSCRRSESIDLLDFSWQMHERGQTMEVVDRRMGSGIDPDQVVRAIQIGLICTLNERNGRPSMEKVVRYMDMDTPLPELSASRPKLLIH</sequence>
<dbReference type="GO" id="GO:0030246">
    <property type="term" value="F:carbohydrate binding"/>
    <property type="evidence" value="ECO:0007669"/>
    <property type="project" value="UniProtKB-KW"/>
</dbReference>
<keyword evidence="11" id="KW-0547">Nucleotide-binding</keyword>
<feature type="domain" description="Protein kinase" evidence="19">
    <location>
        <begin position="385"/>
        <end position="658"/>
    </location>
</feature>
<evidence type="ECO:0000256" key="8">
    <source>
        <dbReference type="ARBA" id="ARBA00022692"/>
    </source>
</evidence>
<keyword evidence="7" id="KW-0808">Transferase</keyword>
<dbReference type="GO" id="GO:0005524">
    <property type="term" value="F:ATP binding"/>
    <property type="evidence" value="ECO:0007669"/>
    <property type="project" value="UniProtKB-KW"/>
</dbReference>
<name>A0AAD3SE63_NEPGR</name>
<dbReference type="AlphaFoldDB" id="A0AAD3SE63"/>
<evidence type="ECO:0000256" key="6">
    <source>
        <dbReference type="ARBA" id="ARBA00022475"/>
    </source>
</evidence>
<dbReference type="SUPFAM" id="SSF56112">
    <property type="entry name" value="Protein kinase-like (PK-like)"/>
    <property type="match status" value="1"/>
</dbReference>
<accession>A0AAD3SE63</accession>
<dbReference type="InterPro" id="IPR050528">
    <property type="entry name" value="L-type_Lectin-RKs"/>
</dbReference>
<evidence type="ECO:0000256" key="4">
    <source>
        <dbReference type="ARBA" id="ARBA00010217"/>
    </source>
</evidence>
<keyword evidence="8 17" id="KW-0812">Transmembrane</keyword>
<comment type="similarity">
    <text evidence="4">In the C-terminal section; belongs to the protein kinase superfamily. Ser/Thr protein kinase family.</text>
</comment>
<dbReference type="EMBL" id="BSYO01000008">
    <property type="protein sequence ID" value="GMH09085.1"/>
    <property type="molecule type" value="Genomic_DNA"/>
</dbReference>
<evidence type="ECO:0000259" key="19">
    <source>
        <dbReference type="PROSITE" id="PS50011"/>
    </source>
</evidence>
<dbReference type="Pfam" id="PF07714">
    <property type="entry name" value="PK_Tyr_Ser-Thr"/>
    <property type="match status" value="1"/>
</dbReference>
<evidence type="ECO:0000256" key="5">
    <source>
        <dbReference type="ARBA" id="ARBA00012513"/>
    </source>
</evidence>
<reference evidence="20" key="1">
    <citation type="submission" date="2023-05" db="EMBL/GenBank/DDBJ databases">
        <title>Nepenthes gracilis genome sequencing.</title>
        <authorList>
            <person name="Fukushima K."/>
        </authorList>
    </citation>
    <scope>NUCLEOTIDE SEQUENCE</scope>
    <source>
        <strain evidence="20">SING2019-196</strain>
    </source>
</reference>
<keyword evidence="9 18" id="KW-0732">Signal</keyword>
<evidence type="ECO:0000256" key="18">
    <source>
        <dbReference type="SAM" id="SignalP"/>
    </source>
</evidence>
<feature type="chain" id="PRO_5041949048" description="non-specific serine/threonine protein kinase" evidence="18">
    <location>
        <begin position="30"/>
        <end position="658"/>
    </location>
</feature>
<keyword evidence="21" id="KW-1185">Reference proteome</keyword>
<dbReference type="PROSITE" id="PS00307">
    <property type="entry name" value="LECTIN_LEGUME_BETA"/>
    <property type="match status" value="1"/>
</dbReference>
<keyword evidence="12" id="KW-0067">ATP-binding</keyword>
<dbReference type="GO" id="GO:0051707">
    <property type="term" value="P:response to other organism"/>
    <property type="evidence" value="ECO:0007669"/>
    <property type="project" value="UniProtKB-ARBA"/>
</dbReference>
<dbReference type="InterPro" id="IPR001245">
    <property type="entry name" value="Ser-Thr/Tyr_kinase_cat_dom"/>
</dbReference>
<dbReference type="InterPro" id="IPR000719">
    <property type="entry name" value="Prot_kinase_dom"/>
</dbReference>
<dbReference type="Gene3D" id="1.10.510.10">
    <property type="entry name" value="Transferase(Phosphotransferase) domain 1"/>
    <property type="match status" value="2"/>
</dbReference>
<organism evidence="20 21">
    <name type="scientific">Nepenthes gracilis</name>
    <name type="common">Slender pitcher plant</name>
    <dbReference type="NCBI Taxonomy" id="150966"/>
    <lineage>
        <taxon>Eukaryota</taxon>
        <taxon>Viridiplantae</taxon>
        <taxon>Streptophyta</taxon>
        <taxon>Embryophyta</taxon>
        <taxon>Tracheophyta</taxon>
        <taxon>Spermatophyta</taxon>
        <taxon>Magnoliopsida</taxon>
        <taxon>eudicotyledons</taxon>
        <taxon>Gunneridae</taxon>
        <taxon>Pentapetalae</taxon>
        <taxon>Caryophyllales</taxon>
        <taxon>Nepenthaceae</taxon>
        <taxon>Nepenthes</taxon>
    </lineage>
</organism>
<evidence type="ECO:0000313" key="20">
    <source>
        <dbReference type="EMBL" id="GMH09085.1"/>
    </source>
</evidence>
<dbReference type="InterPro" id="IPR011009">
    <property type="entry name" value="Kinase-like_dom_sf"/>
</dbReference>